<sequence>MKNYTPIKIIGEGAFSSVILARSNSSDQIVAVKKMKKRGIKDFTALAEADALQKLNHPNIVRLLDVFRENYQSCLVFELMDCDLHEFSLAQNGAPFPPPFVLNIACQVLSGLKHIHELGLFHRDMKPENILVKKLDKADFIFKISDFGLVRETKNSRPLTTYISTRWYRAPEMLLNCKSYSKEVDIWAVGAILAELALNKPIFPGTNSIDQIRRIFEYTGTPLAFKDSQEAWPDGIAAATSMGISKPKPPTKSIDDLMPNIAPDLTKLFALNSPEHQKDAFPTLNSIDPPKLSNMSSLPSSPPILNLPNLSNLSKPDISSATNNTIDTNQEKYLAINNTLNPQTITTQPQSNIKKKYLQYKQNKELVEDSLARSTFNLKNFISKKKSLLQVNNDAQPARNRFSTYSKPPAQADIQSNFQNINRLADNSQPSSSTTLLNEQRSNSPTFPLNVIRDSTSFEYNSNTLNLSYSHKPNLPYAHQNEFSDHTAQRSHFHLPHASNSISNAFLTYRNTLENGSNPSRLKIPVFPNPQNPNTLSEPPISPTTEITELHRNKQIFSNSSETSGPVISSSPTIPSKPSLNSGLNDTTWGPVNRTVSAQYIPPLFDFTHSGQFPIDRKNLEITPDQYGYNSHNIPNVRKYSQLHKDPYLSPPLYNTSDNRRYRHINSIEKDSQKRSKYGNIGSVRPNHANPRAFRNLSYGNYTSLADTRIHDFSIDPIKQSYYSNKQGYNNVQYYPHVAEIKQTTRNTLGFSLQKNPMVLNKADDHMSSKNLVSTHYEFETNKSYGEPAPLRDSFVKPNEKNVPLRFPGIDKMGYKDVNMGPNPNLNPRYNDPNVYIVGRNGEYRRYNNGPGMP</sequence>
<keyword evidence="5" id="KW-0418">Kinase</keyword>
<dbReference type="Gene3D" id="3.30.200.20">
    <property type="entry name" value="Phosphorylase Kinase, domain 1"/>
    <property type="match status" value="1"/>
</dbReference>
<evidence type="ECO:0000256" key="3">
    <source>
        <dbReference type="ARBA" id="ARBA00022679"/>
    </source>
</evidence>
<evidence type="ECO:0000313" key="11">
    <source>
        <dbReference type="EMBL" id="PVU84972.1"/>
    </source>
</evidence>
<evidence type="ECO:0000256" key="4">
    <source>
        <dbReference type="ARBA" id="ARBA00022741"/>
    </source>
</evidence>
<dbReference type="InterPro" id="IPR017441">
    <property type="entry name" value="Protein_kinase_ATP_BS"/>
</dbReference>
<evidence type="ECO:0000313" key="12">
    <source>
        <dbReference type="Proteomes" id="UP000245609"/>
    </source>
</evidence>
<feature type="region of interest" description="Disordered" evidence="9">
    <location>
        <begin position="424"/>
        <end position="449"/>
    </location>
</feature>
<feature type="domain" description="Protein kinase" evidence="10">
    <location>
        <begin position="4"/>
        <end position="292"/>
    </location>
</feature>
<dbReference type="Gene3D" id="1.10.510.10">
    <property type="entry name" value="Transferase(Phosphotransferase) domain 1"/>
    <property type="match status" value="1"/>
</dbReference>
<protein>
    <recommendedName>
        <fullName evidence="10">Protein kinase domain-containing protein</fullName>
    </recommendedName>
</protein>
<dbReference type="SUPFAM" id="SSF56112">
    <property type="entry name" value="Protein kinase-like (PK-like)"/>
    <property type="match status" value="1"/>
</dbReference>
<evidence type="ECO:0000256" key="5">
    <source>
        <dbReference type="ARBA" id="ARBA00022777"/>
    </source>
</evidence>
<feature type="compositionally biased region" description="Low complexity" evidence="9">
    <location>
        <begin position="563"/>
        <end position="579"/>
    </location>
</feature>
<dbReference type="Proteomes" id="UP000245609">
    <property type="component" value="Unassembled WGS sequence"/>
</dbReference>
<dbReference type="PANTHER" id="PTHR24055">
    <property type="entry name" value="MITOGEN-ACTIVATED PROTEIN KINASE"/>
    <property type="match status" value="1"/>
</dbReference>
<evidence type="ECO:0000256" key="9">
    <source>
        <dbReference type="SAM" id="MobiDB-lite"/>
    </source>
</evidence>
<dbReference type="STRING" id="133381.A0A2T9XY01"/>
<feature type="region of interest" description="Disordered" evidence="9">
    <location>
        <begin position="558"/>
        <end position="581"/>
    </location>
</feature>
<evidence type="ECO:0000259" key="10">
    <source>
        <dbReference type="PROSITE" id="PS50011"/>
    </source>
</evidence>
<keyword evidence="4 8" id="KW-0547">Nucleotide-binding</keyword>
<dbReference type="InterPro" id="IPR008271">
    <property type="entry name" value="Ser/Thr_kinase_AS"/>
</dbReference>
<dbReference type="GO" id="GO:0004674">
    <property type="term" value="F:protein serine/threonine kinase activity"/>
    <property type="evidence" value="ECO:0007669"/>
    <property type="project" value="UniProtKB-KW"/>
</dbReference>
<accession>A0A2T9XY01</accession>
<keyword evidence="6 8" id="KW-0067">ATP-binding</keyword>
<dbReference type="InterPro" id="IPR000719">
    <property type="entry name" value="Prot_kinase_dom"/>
</dbReference>
<dbReference type="GO" id="GO:0005634">
    <property type="term" value="C:nucleus"/>
    <property type="evidence" value="ECO:0007669"/>
    <property type="project" value="UniProtKB-SubCell"/>
</dbReference>
<keyword evidence="7" id="KW-0539">Nucleus</keyword>
<reference evidence="11 12" key="1">
    <citation type="journal article" date="2018" name="MBio">
        <title>Comparative Genomics Reveals the Core Gene Toolbox for the Fungus-Insect Symbiosis.</title>
        <authorList>
            <person name="Wang Y."/>
            <person name="Stata M."/>
            <person name="Wang W."/>
            <person name="Stajich J.E."/>
            <person name="White M.M."/>
            <person name="Moncalvo J.M."/>
        </authorList>
    </citation>
    <scope>NUCLEOTIDE SEQUENCE [LARGE SCALE GENOMIC DNA]</scope>
    <source>
        <strain evidence="11 12">SC-DP-2</strain>
    </source>
</reference>
<feature type="binding site" evidence="8">
    <location>
        <position position="34"/>
    </location>
    <ligand>
        <name>ATP</name>
        <dbReference type="ChEBI" id="CHEBI:30616"/>
    </ligand>
</feature>
<gene>
    <name evidence="11" type="ORF">BB560_007201</name>
</gene>
<dbReference type="EMBL" id="MBFS01003767">
    <property type="protein sequence ID" value="PVU84972.1"/>
    <property type="molecule type" value="Genomic_DNA"/>
</dbReference>
<organism evidence="11 12">
    <name type="scientific">Smittium megazygosporum</name>
    <dbReference type="NCBI Taxonomy" id="133381"/>
    <lineage>
        <taxon>Eukaryota</taxon>
        <taxon>Fungi</taxon>
        <taxon>Fungi incertae sedis</taxon>
        <taxon>Zoopagomycota</taxon>
        <taxon>Kickxellomycotina</taxon>
        <taxon>Harpellomycetes</taxon>
        <taxon>Harpellales</taxon>
        <taxon>Legeriomycetaceae</taxon>
        <taxon>Smittium</taxon>
    </lineage>
</organism>
<dbReference type="PROSITE" id="PS00108">
    <property type="entry name" value="PROTEIN_KINASE_ST"/>
    <property type="match status" value="1"/>
</dbReference>
<dbReference type="InterPro" id="IPR011009">
    <property type="entry name" value="Kinase-like_dom_sf"/>
</dbReference>
<comment type="caution">
    <text evidence="11">The sequence shown here is derived from an EMBL/GenBank/DDBJ whole genome shotgun (WGS) entry which is preliminary data.</text>
</comment>
<dbReference type="FunFam" id="1.10.510.10:FF:000624">
    <property type="entry name" value="Mitogen-activated protein kinase"/>
    <property type="match status" value="1"/>
</dbReference>
<evidence type="ECO:0000256" key="2">
    <source>
        <dbReference type="ARBA" id="ARBA00022527"/>
    </source>
</evidence>
<evidence type="ECO:0000256" key="1">
    <source>
        <dbReference type="ARBA" id="ARBA00004123"/>
    </source>
</evidence>
<evidence type="ECO:0000256" key="7">
    <source>
        <dbReference type="ARBA" id="ARBA00023242"/>
    </source>
</evidence>
<dbReference type="AlphaFoldDB" id="A0A2T9XY01"/>
<dbReference type="InterPro" id="IPR050117">
    <property type="entry name" value="MAPK"/>
</dbReference>
<dbReference type="Pfam" id="PF00069">
    <property type="entry name" value="Pkinase"/>
    <property type="match status" value="1"/>
</dbReference>
<proteinExistence type="predicted"/>
<keyword evidence="3" id="KW-0808">Transferase</keyword>
<evidence type="ECO:0000256" key="6">
    <source>
        <dbReference type="ARBA" id="ARBA00022840"/>
    </source>
</evidence>
<dbReference type="OrthoDB" id="2158884at2759"/>
<keyword evidence="2" id="KW-0723">Serine/threonine-protein kinase</keyword>
<evidence type="ECO:0000256" key="8">
    <source>
        <dbReference type="PROSITE-ProRule" id="PRU10141"/>
    </source>
</evidence>
<comment type="subcellular location">
    <subcellularLocation>
        <location evidence="1">Nucleus</location>
    </subcellularLocation>
</comment>
<dbReference type="PROSITE" id="PS50011">
    <property type="entry name" value="PROTEIN_KINASE_DOM"/>
    <property type="match status" value="1"/>
</dbReference>
<keyword evidence="12" id="KW-1185">Reference proteome</keyword>
<dbReference type="SMART" id="SM00220">
    <property type="entry name" value="S_TKc"/>
    <property type="match status" value="1"/>
</dbReference>
<dbReference type="PROSITE" id="PS00107">
    <property type="entry name" value="PROTEIN_KINASE_ATP"/>
    <property type="match status" value="1"/>
</dbReference>
<name>A0A2T9XY01_9FUNG</name>
<dbReference type="GO" id="GO:0005524">
    <property type="term" value="F:ATP binding"/>
    <property type="evidence" value="ECO:0007669"/>
    <property type="project" value="UniProtKB-UniRule"/>
</dbReference>